<dbReference type="EMBL" id="LAZR01000427">
    <property type="protein sequence ID" value="KKN69398.1"/>
    <property type="molecule type" value="Genomic_DNA"/>
</dbReference>
<sequence length="72" mass="8004">MKLVVKDKCVVNESFQVGDPPHVREKSRKFLAGQEFEVSEARGKQLLGITPCTVQPAGLVAQVKEKLKKVKK</sequence>
<protein>
    <submittedName>
        <fullName evidence="1">Uncharacterized protein</fullName>
    </submittedName>
</protein>
<evidence type="ECO:0000313" key="1">
    <source>
        <dbReference type="EMBL" id="KKN69398.1"/>
    </source>
</evidence>
<dbReference type="AlphaFoldDB" id="A0A0F9VUI7"/>
<comment type="caution">
    <text evidence="1">The sequence shown here is derived from an EMBL/GenBank/DDBJ whole genome shotgun (WGS) entry which is preliminary data.</text>
</comment>
<proteinExistence type="predicted"/>
<accession>A0A0F9VUI7</accession>
<gene>
    <name evidence="1" type="ORF">LCGC14_0441250</name>
</gene>
<name>A0A0F9VUI7_9ZZZZ</name>
<reference evidence="1" key="1">
    <citation type="journal article" date="2015" name="Nature">
        <title>Complex archaea that bridge the gap between prokaryotes and eukaryotes.</title>
        <authorList>
            <person name="Spang A."/>
            <person name="Saw J.H."/>
            <person name="Jorgensen S.L."/>
            <person name="Zaremba-Niedzwiedzka K."/>
            <person name="Martijn J."/>
            <person name="Lind A.E."/>
            <person name="van Eijk R."/>
            <person name="Schleper C."/>
            <person name="Guy L."/>
            <person name="Ettema T.J."/>
        </authorList>
    </citation>
    <scope>NUCLEOTIDE SEQUENCE</scope>
</reference>
<organism evidence="1">
    <name type="scientific">marine sediment metagenome</name>
    <dbReference type="NCBI Taxonomy" id="412755"/>
    <lineage>
        <taxon>unclassified sequences</taxon>
        <taxon>metagenomes</taxon>
        <taxon>ecological metagenomes</taxon>
    </lineage>
</organism>